<dbReference type="PANTHER" id="PTHR32305:SF15">
    <property type="entry name" value="PROTEIN RHSA-RELATED"/>
    <property type="match status" value="1"/>
</dbReference>
<evidence type="ECO:0008006" key="8">
    <source>
        <dbReference type="Google" id="ProtNLM"/>
    </source>
</evidence>
<dbReference type="RefSeq" id="WP_169227794.1">
    <property type="nucleotide sequence ID" value="NZ_JABBGC010000003.1"/>
</dbReference>
<dbReference type="InterPro" id="IPR013517">
    <property type="entry name" value="FG-GAP"/>
</dbReference>
<evidence type="ECO:0000256" key="1">
    <source>
        <dbReference type="ARBA" id="ARBA00004613"/>
    </source>
</evidence>
<dbReference type="Gene3D" id="2.130.10.130">
    <property type="entry name" value="Integrin alpha, N-terminal"/>
    <property type="match status" value="1"/>
</dbReference>
<evidence type="ECO:0000256" key="4">
    <source>
        <dbReference type="ARBA" id="ARBA00023026"/>
    </source>
</evidence>
<evidence type="ECO:0000313" key="7">
    <source>
        <dbReference type="Proteomes" id="UP000583266"/>
    </source>
</evidence>
<evidence type="ECO:0000256" key="2">
    <source>
        <dbReference type="ARBA" id="ARBA00022525"/>
    </source>
</evidence>
<dbReference type="InterPro" id="IPR028994">
    <property type="entry name" value="Integrin_alpha_N"/>
</dbReference>
<evidence type="ECO:0000256" key="3">
    <source>
        <dbReference type="ARBA" id="ARBA00022729"/>
    </source>
</evidence>
<dbReference type="SUPFAM" id="SSF69318">
    <property type="entry name" value="Integrin alpha N-terminal domain"/>
    <property type="match status" value="1"/>
</dbReference>
<dbReference type="InterPro" id="IPR003284">
    <property type="entry name" value="Sal_SpvB"/>
</dbReference>
<keyword evidence="2" id="KW-0964">Secreted</keyword>
<dbReference type="InterPro" id="IPR050708">
    <property type="entry name" value="T6SS_VgrG/RHS"/>
</dbReference>
<sequence length="2013" mass="219649">MRLITFKCCCLVLLLFADIQIQAQFKPGKKTNNKQQQTTGSAFNGILQGKMSANPSGAATYSISLELPPGNVGATPSLQISYNSQSGNGLLGVGWAFSGFSSISRTGASVPQDGFRGGVNYDANDRFSLDGLRLMNNASQSGSYFSPGSTYYTELQQWKKIVANGNAGQGPTSFTVYLKTGAVASYGTGNGSQVMAQGAAFNNGNLQGSVSKWLVQKMTTPTGNAVEFFYTATPSNVQGQPMTGCAKDGTSYPDIIAYGITSSNTANRLVKFCYEPRPDTLLRFAGGSNGVMSVRLKAIRTYLATGKDTVPVKTYWLAYDSVSTQPVSQLVAITELGAYGAPAAPVTMQWTAGPNGFVNTPAAYNGPVQNAGFQGDFNGDGKTDLLPVSNNSITAIYYANGSGFTTHKLDTSINISAQTYVADYNGDGFPDLLVLKPGIANIYFCNSQTYVLNATPVTVTGIQFNSTCTTCVFTADLNGDAMADLLSVAGTTANVYLSNGHGFNPLQTVTNLKLAPGQIFVFDVNGDAQADLFTANQSGGTLYLSAFSQSRSFAAPITLPGMSLNSNPVNNLIADFNNDGLTDVLTYTAMTYNLYLSNGKGFAPAAPVSGMNLANATNWISDFNGDGTMDIYTLTGNTATLYYNYGGKFYPQPTTPPSLSTAYTWSGDFNGDGVADLFAANKSAIFFGGDAVNNTVHTNNQVPGLVTNINNGINGVYQFWYAPMTSAAVYQPGGNSNNLLDGLYLQNRYNTSVLSPLQAAAYPYVPTQSATYLLQGYTLSDGLGNTYPYQFKYSGSLTDVQAYGWLGFNAVQQTDSSAGNIRTTYYWQTFPLTGQTRYSTLGDFKGNLLQRTRNNYFKVADTLNTSPSVCYQVFNAASRLDHYDYGKFSYTIGTNYILDDFGNNILTEQLNDTAENNRLLTSTTYINNTNSWHIGFKTGQKMSTDTTAASLMQEQSWQYNQQTWQPTQSGMWLNSNNSWLYHQYGYDAYGNQILTVNAAGDTTLMGMDSAFHSFPVSQTSPPNQWGVKLVNRMKMDPANGKVTTATDANGNTLVTLYDQFGRDSIMAGPDSTGKMVVLSAFTYLQRSPAGYVEQRVVRNNWPGTAWDTSYVVYDGLSRTIQHQWQGISGQQVVQTKSYNSNNQLINYSLPYFQADNPQLTKISYDPYQRPVSVVVPGPQNAGVRNIIGYNNKTVTIIFAAGEQDSVVTHRSFDYYKGKRKVTQLIDGSGLKTMFAYDQLARVKQVTDPGGLVSTYSYYSTGDLLATTNPAAGNTQYLRNFTGNSFAVVQAGGDTIFCQMDGLQRKIAVNTARNSISYQYDLNSVKNGMTNLCKVVDPQARISHTYSFDAYHRVTNTLIGAGGKSFSEQSAFNPDGTLASLIYPDNSVANYSYYNNGYLQQVTFAEQAGASAVPYVTFQQYDAYGDQTQVLYGNQVQRAASFAPFGLVKNYTIQSPGGTLANKTYNWSNLFNISSITDNLTPVNNESFQYSDNGRLQQATVATGSLNYQYNPSGNLTLKDGITYTYNNYQVVNGTRDGQQVYSATYGPNGNMSAQTRYSNGKGVQLRYGYNAFNQLTAILSGQDTLSAYAYDYKGQRMLKSDFRTNSTELYVSPNYNTISNSAGSEGIRFITIPGQKIAAVSSSEGAMYLHGNFINSTQATTNSTGSTTSSMQYAPFGTLHSMSGQDTTDYLFSGMELDESGLYYFNARYYDPFTGRFITADDRLGGKPYQTDVYNRYAYTLNNPVRNYDPSGHVLGDDLLMGLFDVIIDVAELPDPVLEAFSLGEEAATQAVMDKGLDETMAEAWAATEGELGQEFSQGLLEAVGQRSISKEQALAMYKARRDIAMGMTQDDRLQNFTRRPRLPLFRGDQSLCGVDAYGNSVFVNGMKDYLEGEIAEREEAMQLGLRYWAQTNEDISEMISSGREGIKFTISFKDYSLKIGDDVLKHAAIEGEGDLVMSAGTVELKDGNLIIKNWSGHYAPTMQSLRVAEPLWRSLRRTSDLIFNQIIYKSYY</sequence>
<keyword evidence="7" id="KW-1185">Reference proteome</keyword>
<feature type="signal peptide" evidence="5">
    <location>
        <begin position="1"/>
        <end position="23"/>
    </location>
</feature>
<dbReference type="NCBIfam" id="TIGR03696">
    <property type="entry name" value="Rhs_assc_core"/>
    <property type="match status" value="1"/>
</dbReference>
<dbReference type="Pfam" id="PF13517">
    <property type="entry name" value="FG-GAP_3"/>
    <property type="match status" value="3"/>
</dbReference>
<protein>
    <recommendedName>
        <fullName evidence="8">Insecticide toxin TcdB middle/N-terminal domain-containing protein</fullName>
    </recommendedName>
</protein>
<dbReference type="Proteomes" id="UP000583266">
    <property type="component" value="Unassembled WGS sequence"/>
</dbReference>
<dbReference type="InterPro" id="IPR022385">
    <property type="entry name" value="Rhs_assc_core"/>
</dbReference>
<proteinExistence type="predicted"/>
<dbReference type="GO" id="GO:0005576">
    <property type="term" value="C:extracellular region"/>
    <property type="evidence" value="ECO:0007669"/>
    <property type="project" value="UniProtKB-SubCell"/>
</dbReference>
<gene>
    <name evidence="6" type="ORF">HHL17_26170</name>
</gene>
<comment type="caution">
    <text evidence="6">The sequence shown here is derived from an EMBL/GenBank/DDBJ whole genome shotgun (WGS) entry which is preliminary data.</text>
</comment>
<dbReference type="Pfam" id="PF03534">
    <property type="entry name" value="SpvB"/>
    <property type="match status" value="1"/>
</dbReference>
<dbReference type="Gene3D" id="2.180.10.10">
    <property type="entry name" value="RHS repeat-associated core"/>
    <property type="match status" value="2"/>
</dbReference>
<accession>A0A848GT99</accession>
<evidence type="ECO:0000256" key="5">
    <source>
        <dbReference type="SAM" id="SignalP"/>
    </source>
</evidence>
<comment type="subcellular location">
    <subcellularLocation>
        <location evidence="1">Secreted</location>
    </subcellularLocation>
</comment>
<dbReference type="GO" id="GO:0005737">
    <property type="term" value="C:cytoplasm"/>
    <property type="evidence" value="ECO:0007669"/>
    <property type="project" value="InterPro"/>
</dbReference>
<organism evidence="6 7">
    <name type="scientific">Chitinophaga fulva</name>
    <dbReference type="NCBI Taxonomy" id="2728842"/>
    <lineage>
        <taxon>Bacteria</taxon>
        <taxon>Pseudomonadati</taxon>
        <taxon>Bacteroidota</taxon>
        <taxon>Chitinophagia</taxon>
        <taxon>Chitinophagales</taxon>
        <taxon>Chitinophagaceae</taxon>
        <taxon>Chitinophaga</taxon>
    </lineage>
</organism>
<dbReference type="EMBL" id="JABBGC010000003">
    <property type="protein sequence ID" value="NML40711.1"/>
    <property type="molecule type" value="Genomic_DNA"/>
</dbReference>
<evidence type="ECO:0000313" key="6">
    <source>
        <dbReference type="EMBL" id="NML40711.1"/>
    </source>
</evidence>
<dbReference type="PANTHER" id="PTHR32305">
    <property type="match status" value="1"/>
</dbReference>
<feature type="chain" id="PRO_5032358176" description="Insecticide toxin TcdB middle/N-terminal domain-containing protein" evidence="5">
    <location>
        <begin position="24"/>
        <end position="2013"/>
    </location>
</feature>
<reference evidence="6 7" key="1">
    <citation type="submission" date="2020-04" db="EMBL/GenBank/DDBJ databases">
        <title>Chitinophaga sp. G-6-1-13 sp. nov., isolated from soil.</title>
        <authorList>
            <person name="Dahal R.H."/>
            <person name="Chaudhary D.K."/>
        </authorList>
    </citation>
    <scope>NUCLEOTIDE SEQUENCE [LARGE SCALE GENOMIC DNA]</scope>
    <source>
        <strain evidence="6 7">G-6-1-13</strain>
    </source>
</reference>
<keyword evidence="4" id="KW-0843">Virulence</keyword>
<name>A0A848GT99_9BACT</name>
<keyword evidence="3 5" id="KW-0732">Signal</keyword>